<dbReference type="EMBL" id="ML145321">
    <property type="protein sequence ID" value="TBU51446.1"/>
    <property type="molecule type" value="Genomic_DNA"/>
</dbReference>
<dbReference type="AlphaFoldDB" id="A0A4Q9PG98"/>
<evidence type="ECO:0000313" key="2">
    <source>
        <dbReference type="EMBL" id="TBU51446.1"/>
    </source>
</evidence>
<reference evidence="2 3" key="1">
    <citation type="submission" date="2019-01" db="EMBL/GenBank/DDBJ databases">
        <title>Draft genome sequences of three monokaryotic isolates of the white-rot basidiomycete fungus Dichomitus squalens.</title>
        <authorList>
            <consortium name="DOE Joint Genome Institute"/>
            <person name="Lopez S.C."/>
            <person name="Andreopoulos B."/>
            <person name="Pangilinan J."/>
            <person name="Lipzen A."/>
            <person name="Riley R."/>
            <person name="Ahrendt S."/>
            <person name="Ng V."/>
            <person name="Barry K."/>
            <person name="Daum C."/>
            <person name="Grigoriev I.V."/>
            <person name="Hilden K.S."/>
            <person name="Makela M.R."/>
            <person name="de Vries R.P."/>
        </authorList>
    </citation>
    <scope>NUCLEOTIDE SEQUENCE [LARGE SCALE GENOMIC DNA]</scope>
    <source>
        <strain evidence="2 3">CBS 464.89</strain>
    </source>
</reference>
<evidence type="ECO:0000313" key="3">
    <source>
        <dbReference type="Proteomes" id="UP000292082"/>
    </source>
</evidence>
<organism evidence="2 3">
    <name type="scientific">Dichomitus squalens</name>
    <dbReference type="NCBI Taxonomy" id="114155"/>
    <lineage>
        <taxon>Eukaryota</taxon>
        <taxon>Fungi</taxon>
        <taxon>Dikarya</taxon>
        <taxon>Basidiomycota</taxon>
        <taxon>Agaricomycotina</taxon>
        <taxon>Agaricomycetes</taxon>
        <taxon>Polyporales</taxon>
        <taxon>Polyporaceae</taxon>
        <taxon>Dichomitus</taxon>
    </lineage>
</organism>
<protein>
    <submittedName>
        <fullName evidence="2">Uncharacterized protein</fullName>
    </submittedName>
</protein>
<feature type="compositionally biased region" description="Basic and acidic residues" evidence="1">
    <location>
        <begin position="8"/>
        <end position="18"/>
    </location>
</feature>
<name>A0A4Q9PG98_9APHY</name>
<evidence type="ECO:0000256" key="1">
    <source>
        <dbReference type="SAM" id="MobiDB-lite"/>
    </source>
</evidence>
<gene>
    <name evidence="2" type="ORF">BD310DRAFT_982604</name>
</gene>
<dbReference type="Proteomes" id="UP000292082">
    <property type="component" value="Unassembled WGS sequence"/>
</dbReference>
<feature type="region of interest" description="Disordered" evidence="1">
    <location>
        <begin position="1"/>
        <end position="40"/>
    </location>
</feature>
<accession>A0A4Q9PG98</accession>
<sequence length="84" mass="9678">MRFKRRHSDSLKLPDKPLETTASKKLRAPRKTTRRPPAPDLKGAKWVYAGKWYTDAHGTLEAFEAHYKTLSSSDRRNSDALLPR</sequence>
<proteinExistence type="predicted"/>
<feature type="compositionally biased region" description="Basic residues" evidence="1">
    <location>
        <begin position="24"/>
        <end position="34"/>
    </location>
</feature>
<keyword evidence="3" id="KW-1185">Reference proteome</keyword>